<feature type="transmembrane region" description="Helical" evidence="1">
    <location>
        <begin position="36"/>
        <end position="61"/>
    </location>
</feature>
<evidence type="ECO:0000256" key="1">
    <source>
        <dbReference type="SAM" id="Phobius"/>
    </source>
</evidence>
<proteinExistence type="predicted"/>
<keyword evidence="1" id="KW-0812">Transmembrane</keyword>
<dbReference type="Proteomes" id="UP000198615">
    <property type="component" value="Unassembled WGS sequence"/>
</dbReference>
<comment type="caution">
    <text evidence="2">The sequence shown here is derived from an EMBL/GenBank/DDBJ whole genome shotgun (WGS) entry which is preliminary data.</text>
</comment>
<name>A0A8G2BM36_9PROT</name>
<feature type="transmembrane region" description="Helical" evidence="1">
    <location>
        <begin position="139"/>
        <end position="159"/>
    </location>
</feature>
<dbReference type="EMBL" id="FNBW01000019">
    <property type="protein sequence ID" value="SDG49421.1"/>
    <property type="molecule type" value="Genomic_DNA"/>
</dbReference>
<feature type="transmembrane region" description="Helical" evidence="1">
    <location>
        <begin position="298"/>
        <end position="317"/>
    </location>
</feature>
<protein>
    <recommendedName>
        <fullName evidence="4">DUF2157 domain-containing protein</fullName>
    </recommendedName>
</protein>
<feature type="transmembrane region" description="Helical" evidence="1">
    <location>
        <begin position="67"/>
        <end position="91"/>
    </location>
</feature>
<feature type="transmembrane region" description="Helical" evidence="1">
    <location>
        <begin position="274"/>
        <end position="292"/>
    </location>
</feature>
<evidence type="ECO:0000313" key="2">
    <source>
        <dbReference type="EMBL" id="SDG49421.1"/>
    </source>
</evidence>
<feature type="transmembrane region" description="Helical" evidence="1">
    <location>
        <begin position="223"/>
        <end position="242"/>
    </location>
</feature>
<keyword evidence="1" id="KW-0472">Membrane</keyword>
<dbReference type="OrthoDB" id="1675191at2"/>
<feature type="transmembrane region" description="Helical" evidence="1">
    <location>
        <begin position="98"/>
        <end position="119"/>
    </location>
</feature>
<dbReference type="RefSeq" id="WP_093154124.1">
    <property type="nucleotide sequence ID" value="NZ_FNBW01000019.1"/>
</dbReference>
<accession>A0A8G2BM36</accession>
<feature type="transmembrane region" description="Helical" evidence="1">
    <location>
        <begin position="248"/>
        <end position="267"/>
    </location>
</feature>
<sequence length="343" mass="38109">MKITRTDFDQAIEHSGLTPEQGAVLWRHMEASRPDVPFTAINVLFYAGALIVIAAMTLYVGQSWETFSGLAIAGIGLLYGAVFLIAGDLLIRRASMHVPGGLCVTVALAMVPMIVYGVQLEAGLWPDVEPGEYGDFTRYIKGGWFAMEVATLAVGAGLLRAYRFPFLVFVMGVVLWFMSMDIAPLLVEERADYFEIRRMVSMVFGIPVLIVAYWADLSFRRDYAFWLYLFGMLAFWGGLSLSDAETELARLLYCLLNVALIALSVFLRRRVFMVFGVMGVMGYLGYLAFRLFEDSPWFPFALSGLGILVLLAGYAALKNRERLTGWAEAAIPPGLRGLRPDRA</sequence>
<evidence type="ECO:0008006" key="4">
    <source>
        <dbReference type="Google" id="ProtNLM"/>
    </source>
</evidence>
<reference evidence="2 3" key="1">
    <citation type="submission" date="2016-10" db="EMBL/GenBank/DDBJ databases">
        <authorList>
            <person name="Varghese N."/>
            <person name="Submissions S."/>
        </authorList>
    </citation>
    <scope>NUCLEOTIDE SEQUENCE [LARGE SCALE GENOMIC DNA]</scope>
    <source>
        <strain evidence="2 3">DSM 18839</strain>
    </source>
</reference>
<keyword evidence="1" id="KW-1133">Transmembrane helix</keyword>
<evidence type="ECO:0000313" key="3">
    <source>
        <dbReference type="Proteomes" id="UP000198615"/>
    </source>
</evidence>
<keyword evidence="3" id="KW-1185">Reference proteome</keyword>
<organism evidence="2 3">
    <name type="scientific">Thalassobaculum litoreum DSM 18839</name>
    <dbReference type="NCBI Taxonomy" id="1123362"/>
    <lineage>
        <taxon>Bacteria</taxon>
        <taxon>Pseudomonadati</taxon>
        <taxon>Pseudomonadota</taxon>
        <taxon>Alphaproteobacteria</taxon>
        <taxon>Rhodospirillales</taxon>
        <taxon>Thalassobaculaceae</taxon>
        <taxon>Thalassobaculum</taxon>
    </lineage>
</organism>
<feature type="transmembrane region" description="Helical" evidence="1">
    <location>
        <begin position="199"/>
        <end position="216"/>
    </location>
</feature>
<gene>
    <name evidence="2" type="ORF">SAMN05660686_04591</name>
</gene>
<feature type="transmembrane region" description="Helical" evidence="1">
    <location>
        <begin position="166"/>
        <end position="187"/>
    </location>
</feature>
<dbReference type="AlphaFoldDB" id="A0A8G2BM36"/>